<gene>
    <name evidence="3" type="ORF">SK128_019461</name>
</gene>
<keyword evidence="1" id="KW-0472">Membrane</keyword>
<comment type="caution">
    <text evidence="3">The sequence shown here is derived from an EMBL/GenBank/DDBJ whole genome shotgun (WGS) entry which is preliminary data.</text>
</comment>
<evidence type="ECO:0000313" key="4">
    <source>
        <dbReference type="Proteomes" id="UP001381693"/>
    </source>
</evidence>
<accession>A0AAN8X980</accession>
<proteinExistence type="predicted"/>
<feature type="chain" id="PRO_5042942909" evidence="2">
    <location>
        <begin position="22"/>
        <end position="102"/>
    </location>
</feature>
<evidence type="ECO:0000313" key="3">
    <source>
        <dbReference type="EMBL" id="KAK7074495.1"/>
    </source>
</evidence>
<feature type="transmembrane region" description="Helical" evidence="1">
    <location>
        <begin position="84"/>
        <end position="101"/>
    </location>
</feature>
<evidence type="ECO:0000256" key="2">
    <source>
        <dbReference type="SAM" id="SignalP"/>
    </source>
</evidence>
<evidence type="ECO:0000256" key="1">
    <source>
        <dbReference type="SAM" id="Phobius"/>
    </source>
</evidence>
<keyword evidence="4" id="KW-1185">Reference proteome</keyword>
<protein>
    <submittedName>
        <fullName evidence="3">Uncharacterized protein</fullName>
    </submittedName>
</protein>
<feature type="signal peptide" evidence="2">
    <location>
        <begin position="1"/>
        <end position="21"/>
    </location>
</feature>
<sequence>MIKGIAAVMLIMSIFLPKAYSIQCYVGLPGLEAIQDCAGSCVKMVSNLDGVSSVAYSCLDTGKVEGDTHVYYCHGNLCNHSTTSSLTFALIFLPFLCFFVYL</sequence>
<dbReference type="EMBL" id="JAXCGZ010011566">
    <property type="protein sequence ID" value="KAK7074495.1"/>
    <property type="molecule type" value="Genomic_DNA"/>
</dbReference>
<dbReference type="AlphaFoldDB" id="A0AAN8X980"/>
<reference evidence="3 4" key="1">
    <citation type="submission" date="2023-11" db="EMBL/GenBank/DDBJ databases">
        <title>Halocaridina rubra genome assembly.</title>
        <authorList>
            <person name="Smith C."/>
        </authorList>
    </citation>
    <scope>NUCLEOTIDE SEQUENCE [LARGE SCALE GENOMIC DNA]</scope>
    <source>
        <strain evidence="3">EP-1</strain>
        <tissue evidence="3">Whole</tissue>
    </source>
</reference>
<dbReference type="Proteomes" id="UP001381693">
    <property type="component" value="Unassembled WGS sequence"/>
</dbReference>
<organism evidence="3 4">
    <name type="scientific">Halocaridina rubra</name>
    <name type="common">Hawaiian red shrimp</name>
    <dbReference type="NCBI Taxonomy" id="373956"/>
    <lineage>
        <taxon>Eukaryota</taxon>
        <taxon>Metazoa</taxon>
        <taxon>Ecdysozoa</taxon>
        <taxon>Arthropoda</taxon>
        <taxon>Crustacea</taxon>
        <taxon>Multicrustacea</taxon>
        <taxon>Malacostraca</taxon>
        <taxon>Eumalacostraca</taxon>
        <taxon>Eucarida</taxon>
        <taxon>Decapoda</taxon>
        <taxon>Pleocyemata</taxon>
        <taxon>Caridea</taxon>
        <taxon>Atyoidea</taxon>
        <taxon>Atyidae</taxon>
        <taxon>Halocaridina</taxon>
    </lineage>
</organism>
<keyword evidence="1" id="KW-0812">Transmembrane</keyword>
<keyword evidence="2" id="KW-0732">Signal</keyword>
<name>A0AAN8X980_HALRR</name>
<keyword evidence="1" id="KW-1133">Transmembrane helix</keyword>